<evidence type="ECO:0000256" key="1">
    <source>
        <dbReference type="SAM" id="MobiDB-lite"/>
    </source>
</evidence>
<dbReference type="SUPFAM" id="SSF52172">
    <property type="entry name" value="CheY-like"/>
    <property type="match status" value="1"/>
</dbReference>
<dbReference type="Gene3D" id="3.40.50.2300">
    <property type="match status" value="1"/>
</dbReference>
<dbReference type="OrthoDB" id="7875369at2"/>
<organism evidence="2 3">
    <name type="scientific">Yoonia sediminilitoris</name>
    <dbReference type="NCBI Taxonomy" id="1286148"/>
    <lineage>
        <taxon>Bacteria</taxon>
        <taxon>Pseudomonadati</taxon>
        <taxon>Pseudomonadota</taxon>
        <taxon>Alphaproteobacteria</taxon>
        <taxon>Rhodobacterales</taxon>
        <taxon>Paracoccaceae</taxon>
        <taxon>Yoonia</taxon>
    </lineage>
</organism>
<comment type="caution">
    <text evidence="2">The sequence shown here is derived from an EMBL/GenBank/DDBJ whole genome shotgun (WGS) entry which is preliminary data.</text>
</comment>
<name>A0A2T6KEU5_9RHOB</name>
<feature type="compositionally biased region" description="Basic and acidic residues" evidence="1">
    <location>
        <begin position="301"/>
        <end position="313"/>
    </location>
</feature>
<proteinExistence type="predicted"/>
<dbReference type="Proteomes" id="UP000244523">
    <property type="component" value="Unassembled WGS sequence"/>
</dbReference>
<gene>
    <name evidence="2" type="ORF">C8N45_10777</name>
</gene>
<protein>
    <recommendedName>
        <fullName evidence="4">Response regulator receiver domain-containing protein</fullName>
    </recommendedName>
</protein>
<accession>A0A2T6KEU5</accession>
<keyword evidence="3" id="KW-1185">Reference proteome</keyword>
<dbReference type="RefSeq" id="WP_108386851.1">
    <property type="nucleotide sequence ID" value="NZ_QBUD01000007.1"/>
</dbReference>
<evidence type="ECO:0008006" key="4">
    <source>
        <dbReference type="Google" id="ProtNLM"/>
    </source>
</evidence>
<dbReference type="InterPro" id="IPR011006">
    <property type="entry name" value="CheY-like_superfamily"/>
</dbReference>
<evidence type="ECO:0000313" key="3">
    <source>
        <dbReference type="Proteomes" id="UP000244523"/>
    </source>
</evidence>
<dbReference type="EMBL" id="QBUD01000007">
    <property type="protein sequence ID" value="PUB13617.1"/>
    <property type="molecule type" value="Genomic_DNA"/>
</dbReference>
<reference evidence="2 3" key="1">
    <citation type="submission" date="2018-04" db="EMBL/GenBank/DDBJ databases">
        <title>Genomic Encyclopedia of Archaeal and Bacterial Type Strains, Phase II (KMG-II): from individual species to whole genera.</title>
        <authorList>
            <person name="Goeker M."/>
        </authorList>
    </citation>
    <scope>NUCLEOTIDE SEQUENCE [LARGE SCALE GENOMIC DNA]</scope>
    <source>
        <strain evidence="2 3">DSM 29955</strain>
    </source>
</reference>
<dbReference type="AlphaFoldDB" id="A0A2T6KEU5"/>
<evidence type="ECO:0000313" key="2">
    <source>
        <dbReference type="EMBL" id="PUB13617.1"/>
    </source>
</evidence>
<feature type="region of interest" description="Disordered" evidence="1">
    <location>
        <begin position="245"/>
        <end position="316"/>
    </location>
</feature>
<sequence length="376" mass="40784">MKALILRDDPEASVACAKVLSDKGFQVICVETRHIARALLRIETVDVLIMDERLDGRLTHSIALSAERRLPFISTLIMTNRNRTESDELFDLIPSLYCLLGTDMAAELVARFALSAIENYAEAEARVRRNQARDLEEAAMSPGTDWELDDIDDEVDDDPLDALIADTPMPERAEAIVLVNPVVETPGKLPVETPLPVASRLPVASPDAAHSVAAQPATSQAVVAPEVAEQPVAARVDTTPVFGAHPATETRKRTFFPSSNLQKPTYAAPGRLARNMQDETAVSREEPEFGKPTTQTQMARTGDDRSDKTRTKDAASPLALGPSVAAAPADTDLTAISKTHTELLLDQIRNKKDTARMAAQQHRARIIAGSRSSSAL</sequence>